<proteinExistence type="predicted"/>
<dbReference type="GO" id="GO:0046983">
    <property type="term" value="F:protein dimerization activity"/>
    <property type="evidence" value="ECO:0007669"/>
    <property type="project" value="InterPro"/>
</dbReference>
<feature type="region of interest" description="Disordered" evidence="5">
    <location>
        <begin position="1"/>
        <end position="51"/>
    </location>
</feature>
<dbReference type="PANTHER" id="PTHR46412:SF9">
    <property type="entry name" value="TRANSCRIPTION FACTOR BIM3"/>
    <property type="match status" value="1"/>
</dbReference>
<dbReference type="AlphaFoldDB" id="A0A8X8A281"/>
<dbReference type="CDD" id="cd11453">
    <property type="entry name" value="bHLH_AtBIM_like"/>
    <property type="match status" value="1"/>
</dbReference>
<feature type="compositionally biased region" description="Acidic residues" evidence="5">
    <location>
        <begin position="10"/>
        <end position="19"/>
    </location>
</feature>
<keyword evidence="8" id="KW-1185">Reference proteome</keyword>
<evidence type="ECO:0000256" key="5">
    <source>
        <dbReference type="SAM" id="MobiDB-lite"/>
    </source>
</evidence>
<feature type="compositionally biased region" description="Basic and acidic residues" evidence="5">
    <location>
        <begin position="26"/>
        <end position="36"/>
    </location>
</feature>
<evidence type="ECO:0000313" key="7">
    <source>
        <dbReference type="EMBL" id="KAG6779261.1"/>
    </source>
</evidence>
<evidence type="ECO:0000256" key="1">
    <source>
        <dbReference type="ARBA" id="ARBA00004123"/>
    </source>
</evidence>
<dbReference type="EMBL" id="JAAWWB010000007">
    <property type="protein sequence ID" value="KAG6779261.1"/>
    <property type="molecule type" value="Genomic_DNA"/>
</dbReference>
<keyword evidence="2" id="KW-0805">Transcription regulation</keyword>
<dbReference type="GO" id="GO:0005634">
    <property type="term" value="C:nucleus"/>
    <property type="evidence" value="ECO:0007669"/>
    <property type="project" value="UniProtKB-SubCell"/>
</dbReference>
<evidence type="ECO:0000256" key="2">
    <source>
        <dbReference type="ARBA" id="ARBA00023015"/>
    </source>
</evidence>
<feature type="region of interest" description="Disordered" evidence="5">
    <location>
        <begin position="312"/>
        <end position="335"/>
    </location>
</feature>
<evidence type="ECO:0000256" key="3">
    <source>
        <dbReference type="ARBA" id="ARBA00023163"/>
    </source>
</evidence>
<comment type="subcellular location">
    <subcellularLocation>
        <location evidence="1">Nucleus</location>
    </subcellularLocation>
</comment>
<comment type="caution">
    <text evidence="7">The sequence shown here is derived from an EMBL/GenBank/DDBJ whole genome shotgun (WGS) entry which is preliminary data.</text>
</comment>
<dbReference type="SMART" id="SM00353">
    <property type="entry name" value="HLH"/>
    <property type="match status" value="1"/>
</dbReference>
<feature type="domain" description="BHLH" evidence="6">
    <location>
        <begin position="43"/>
        <end position="93"/>
    </location>
</feature>
<dbReference type="InterPro" id="IPR011598">
    <property type="entry name" value="bHLH_dom"/>
</dbReference>
<keyword evidence="3" id="KW-0804">Transcription</keyword>
<protein>
    <recommendedName>
        <fullName evidence="6">BHLH domain-containing protein</fullName>
    </recommendedName>
</protein>
<name>A0A8X8A281_POPTO</name>
<dbReference type="OrthoDB" id="690068at2759"/>
<evidence type="ECO:0000313" key="8">
    <source>
        <dbReference type="Proteomes" id="UP000886885"/>
    </source>
</evidence>
<evidence type="ECO:0000256" key="4">
    <source>
        <dbReference type="ARBA" id="ARBA00023242"/>
    </source>
</evidence>
<dbReference type="Pfam" id="PF00010">
    <property type="entry name" value="HLH"/>
    <property type="match status" value="1"/>
</dbReference>
<dbReference type="Proteomes" id="UP000886885">
    <property type="component" value="Chromosome 4A"/>
</dbReference>
<evidence type="ECO:0000259" key="6">
    <source>
        <dbReference type="PROSITE" id="PS50888"/>
    </source>
</evidence>
<sequence length="335" mass="36789">MVKSAKSQLDEEDEPEDYDSSSYKGEVVKPESKSSEPKANANRSKHSETEQHTRDFFLKLSQFQALRDLIPQNDQKRDKASFLLEVIEYIQFLQEKLQMYEGSYEGWSQEPAKLLPWKIDRASADSLIDHTQVMKNGSAHENSVMLANVHNSIESDMGAAAMYKTLDHPHGPTNPAIPFDAQTPSNVFAAAGRGGLPTQSLQESVSDVENMAYQLQSQLLHARPCATECSTPNNTLNGQEDLASDSLSVNISNAYSQQILNTLTQALQSSGVDLAQTSIGVQIDVGKRENSTTAVAAPSSKVNQYLSNQLSVQDGAGSSAENSEQAHKRPRREKC</sequence>
<gene>
    <name evidence="7" type="ORF">POTOM_015634</name>
</gene>
<dbReference type="InterPro" id="IPR044295">
    <property type="entry name" value="BIM1/2/3"/>
</dbReference>
<reference evidence="7" key="1">
    <citation type="journal article" date="2020" name="bioRxiv">
        <title>Hybrid origin of Populus tomentosa Carr. identified through genome sequencing and phylogenomic analysis.</title>
        <authorList>
            <person name="An X."/>
            <person name="Gao K."/>
            <person name="Chen Z."/>
            <person name="Li J."/>
            <person name="Yang X."/>
            <person name="Yang X."/>
            <person name="Zhou J."/>
            <person name="Guo T."/>
            <person name="Zhao T."/>
            <person name="Huang S."/>
            <person name="Miao D."/>
            <person name="Khan W.U."/>
            <person name="Rao P."/>
            <person name="Ye M."/>
            <person name="Lei B."/>
            <person name="Liao W."/>
            <person name="Wang J."/>
            <person name="Ji L."/>
            <person name="Li Y."/>
            <person name="Guo B."/>
            <person name="Mustafa N.S."/>
            <person name="Li S."/>
            <person name="Yun Q."/>
            <person name="Keller S.R."/>
            <person name="Mao J."/>
            <person name="Zhang R."/>
            <person name="Strauss S.H."/>
        </authorList>
    </citation>
    <scope>NUCLEOTIDE SEQUENCE</scope>
    <source>
        <strain evidence="7">GM15</strain>
        <tissue evidence="7">Leaf</tissue>
    </source>
</reference>
<dbReference type="PANTHER" id="PTHR46412">
    <property type="entry name" value="BES1-INTERACTING MYC-LIKE PROTEIN"/>
    <property type="match status" value="1"/>
</dbReference>
<dbReference type="GO" id="GO:0006351">
    <property type="term" value="P:DNA-templated transcription"/>
    <property type="evidence" value="ECO:0007669"/>
    <property type="project" value="InterPro"/>
</dbReference>
<dbReference type="PROSITE" id="PS50888">
    <property type="entry name" value="BHLH"/>
    <property type="match status" value="1"/>
</dbReference>
<keyword evidence="4" id="KW-0539">Nucleus</keyword>
<organism evidence="7 8">
    <name type="scientific">Populus tomentosa</name>
    <name type="common">Chinese white poplar</name>
    <dbReference type="NCBI Taxonomy" id="118781"/>
    <lineage>
        <taxon>Eukaryota</taxon>
        <taxon>Viridiplantae</taxon>
        <taxon>Streptophyta</taxon>
        <taxon>Embryophyta</taxon>
        <taxon>Tracheophyta</taxon>
        <taxon>Spermatophyta</taxon>
        <taxon>Magnoliopsida</taxon>
        <taxon>eudicotyledons</taxon>
        <taxon>Gunneridae</taxon>
        <taxon>Pentapetalae</taxon>
        <taxon>rosids</taxon>
        <taxon>fabids</taxon>
        <taxon>Malpighiales</taxon>
        <taxon>Salicaceae</taxon>
        <taxon>Saliceae</taxon>
        <taxon>Populus</taxon>
    </lineage>
</organism>
<accession>A0A8X8A281</accession>
<dbReference type="GO" id="GO:0003700">
    <property type="term" value="F:DNA-binding transcription factor activity"/>
    <property type="evidence" value="ECO:0007669"/>
    <property type="project" value="InterPro"/>
</dbReference>